<dbReference type="EMBL" id="JACHVS010000001">
    <property type="protein sequence ID" value="MBB2994159.1"/>
    <property type="molecule type" value="Genomic_DNA"/>
</dbReference>
<keyword evidence="2" id="KW-1185">Reference proteome</keyword>
<protein>
    <submittedName>
        <fullName evidence="1">Uncharacterized protein</fullName>
    </submittedName>
</protein>
<name>A0A839QDD8_9MICC</name>
<reference evidence="1 2" key="1">
    <citation type="submission" date="2020-08" db="EMBL/GenBank/DDBJ databases">
        <title>Sequencing the genomes of 1000 actinobacteria strains.</title>
        <authorList>
            <person name="Klenk H.-P."/>
        </authorList>
    </citation>
    <scope>NUCLEOTIDE SEQUENCE [LARGE SCALE GENOMIC DNA]</scope>
    <source>
        <strain evidence="1 2">DSM 22826</strain>
    </source>
</reference>
<evidence type="ECO:0000313" key="1">
    <source>
        <dbReference type="EMBL" id="MBB2994159.1"/>
    </source>
</evidence>
<dbReference type="AlphaFoldDB" id="A0A839QDD8"/>
<comment type="caution">
    <text evidence="1">The sequence shown here is derived from an EMBL/GenBank/DDBJ whole genome shotgun (WGS) entry which is preliminary data.</text>
</comment>
<dbReference type="Proteomes" id="UP000523000">
    <property type="component" value="Unassembled WGS sequence"/>
</dbReference>
<proteinExistence type="predicted"/>
<sequence>MSGSHRRSPLAFTLRAEAAMVVAVVAAGCVGWNAWAATARHKVQVLIDAEAFSCESSGDVTSKEALVGSGNGATLNVPALVLSPGLACRFEFVLRNTGGRKVVLNELIIPFMGSNGGTGLQAMMLDSFMLNRVDDGGLDARFVFPRGYPTVLEGGEDLRISALLAWQDGCIEEGGSMTVDDAPRLKVSALGLPGEILHGGGSYAMIGTVFSMAANCGWEQRGQGE</sequence>
<dbReference type="RefSeq" id="WP_183509534.1">
    <property type="nucleotide sequence ID" value="NZ_BAABGK010000112.1"/>
</dbReference>
<organism evidence="1 2">
    <name type="scientific">Paeniglutamicibacter cryotolerans</name>
    <dbReference type="NCBI Taxonomy" id="670079"/>
    <lineage>
        <taxon>Bacteria</taxon>
        <taxon>Bacillati</taxon>
        <taxon>Actinomycetota</taxon>
        <taxon>Actinomycetes</taxon>
        <taxon>Micrococcales</taxon>
        <taxon>Micrococcaceae</taxon>
        <taxon>Paeniglutamicibacter</taxon>
    </lineage>
</organism>
<dbReference type="PROSITE" id="PS51257">
    <property type="entry name" value="PROKAR_LIPOPROTEIN"/>
    <property type="match status" value="1"/>
</dbReference>
<evidence type="ECO:0000313" key="2">
    <source>
        <dbReference type="Proteomes" id="UP000523000"/>
    </source>
</evidence>
<accession>A0A839QDD8</accession>
<gene>
    <name evidence="1" type="ORF">E9229_000350</name>
</gene>